<name>A0A7H0LKP0_9SPHN</name>
<sequence>MGANDAQLSQGYRRVARPRGPADYIFPCRHSRLFRRLHRRRRLFVISGFLITAIIARDLSARRFSYADFYERRIRRIFPALIGMLLFSLVAAYFLLLPSELPDFGASVVGTVVFVSNFVFFKQSGYFDGAADEKPLLHTWSLGIEEQFYIIFPVLLFLILRFAPRYARQIIALSAALSLAACIYITPIGGAAAFYLIPMRAWELLVGSLIALGAAPKISPVLWRAALSGAGGALIVAAIILFNSETRFPGTAALLPVAGSALVIAYGEGTATARLLSLRPLTFIGLISYSLYLWHWPLIVFGRDLGLLDGKIGPAVAIVLMSIAAGYLSYRFVETPFRNRSLFSRQRIYRLATVGAAVLLGWGFFYQYSNGLRSRFSSPILAFDDGQYDFSPRRDDCLAVIGTADPAHACVFGGESANMALWGG</sequence>
<proteinExistence type="predicted"/>
<feature type="transmembrane region" description="Helical" evidence="1">
    <location>
        <begin position="77"/>
        <end position="97"/>
    </location>
</feature>
<feature type="transmembrane region" description="Helical" evidence="1">
    <location>
        <begin position="221"/>
        <end position="242"/>
    </location>
</feature>
<feature type="transmembrane region" description="Helical" evidence="1">
    <location>
        <begin position="312"/>
        <end position="330"/>
    </location>
</feature>
<feature type="transmembrane region" description="Helical" evidence="1">
    <location>
        <begin position="278"/>
        <end position="300"/>
    </location>
</feature>
<organism evidence="3 4">
    <name type="scientific">Sphingomonas alpina</name>
    <dbReference type="NCBI Taxonomy" id="653931"/>
    <lineage>
        <taxon>Bacteria</taxon>
        <taxon>Pseudomonadati</taxon>
        <taxon>Pseudomonadota</taxon>
        <taxon>Alphaproteobacteria</taxon>
        <taxon>Sphingomonadales</taxon>
        <taxon>Sphingomonadaceae</taxon>
        <taxon>Sphingomonas</taxon>
    </lineage>
</organism>
<feature type="domain" description="Acyltransferase 3" evidence="2">
    <location>
        <begin position="44"/>
        <end position="330"/>
    </location>
</feature>
<feature type="transmembrane region" description="Helical" evidence="1">
    <location>
        <begin position="104"/>
        <end position="127"/>
    </location>
</feature>
<dbReference type="AlphaFoldDB" id="A0A7H0LKP0"/>
<evidence type="ECO:0000256" key="1">
    <source>
        <dbReference type="SAM" id="Phobius"/>
    </source>
</evidence>
<feature type="transmembrane region" description="Helical" evidence="1">
    <location>
        <begin position="351"/>
        <end position="368"/>
    </location>
</feature>
<keyword evidence="4" id="KW-1185">Reference proteome</keyword>
<keyword evidence="1" id="KW-0472">Membrane</keyword>
<dbReference type="KEGG" id="spap:H3Z74_03110"/>
<feature type="transmembrane region" description="Helical" evidence="1">
    <location>
        <begin position="147"/>
        <end position="163"/>
    </location>
</feature>
<keyword evidence="1" id="KW-1133">Transmembrane helix</keyword>
<feature type="transmembrane region" description="Helical" evidence="1">
    <location>
        <begin position="170"/>
        <end position="186"/>
    </location>
</feature>
<keyword evidence="3" id="KW-0808">Transferase</keyword>
<evidence type="ECO:0000313" key="4">
    <source>
        <dbReference type="Proteomes" id="UP000516148"/>
    </source>
</evidence>
<evidence type="ECO:0000313" key="3">
    <source>
        <dbReference type="EMBL" id="QNQ10243.1"/>
    </source>
</evidence>
<keyword evidence="3" id="KW-0012">Acyltransferase</keyword>
<dbReference type="PANTHER" id="PTHR23028:SF53">
    <property type="entry name" value="ACYL_TRANSF_3 DOMAIN-CONTAINING PROTEIN"/>
    <property type="match status" value="1"/>
</dbReference>
<dbReference type="PANTHER" id="PTHR23028">
    <property type="entry name" value="ACETYLTRANSFERASE"/>
    <property type="match status" value="1"/>
</dbReference>
<keyword evidence="1" id="KW-0812">Transmembrane</keyword>
<evidence type="ECO:0000259" key="2">
    <source>
        <dbReference type="Pfam" id="PF01757"/>
    </source>
</evidence>
<dbReference type="GO" id="GO:0009103">
    <property type="term" value="P:lipopolysaccharide biosynthetic process"/>
    <property type="evidence" value="ECO:0007669"/>
    <property type="project" value="TreeGrafter"/>
</dbReference>
<dbReference type="EMBL" id="CP061038">
    <property type="protein sequence ID" value="QNQ10243.1"/>
    <property type="molecule type" value="Genomic_DNA"/>
</dbReference>
<dbReference type="GO" id="GO:0016747">
    <property type="term" value="F:acyltransferase activity, transferring groups other than amino-acyl groups"/>
    <property type="evidence" value="ECO:0007669"/>
    <property type="project" value="InterPro"/>
</dbReference>
<reference evidence="3 4" key="1">
    <citation type="submission" date="2020-09" db="EMBL/GenBank/DDBJ databases">
        <title>Sphingomonas sp., a new species isolated from pork steak.</title>
        <authorList>
            <person name="Heidler von Heilborn D."/>
        </authorList>
    </citation>
    <scope>NUCLEOTIDE SEQUENCE [LARGE SCALE GENOMIC DNA]</scope>
    <source>
        <strain evidence="4">S8-3T</strain>
    </source>
</reference>
<feature type="transmembrane region" description="Helical" evidence="1">
    <location>
        <begin position="41"/>
        <end position="57"/>
    </location>
</feature>
<dbReference type="InterPro" id="IPR050879">
    <property type="entry name" value="Acyltransferase_3"/>
</dbReference>
<gene>
    <name evidence="3" type="ORF">H3Z74_03110</name>
</gene>
<dbReference type="Proteomes" id="UP000516148">
    <property type="component" value="Chromosome"/>
</dbReference>
<dbReference type="GO" id="GO:0016020">
    <property type="term" value="C:membrane"/>
    <property type="evidence" value="ECO:0007669"/>
    <property type="project" value="TreeGrafter"/>
</dbReference>
<dbReference type="Pfam" id="PF01757">
    <property type="entry name" value="Acyl_transf_3"/>
    <property type="match status" value="1"/>
</dbReference>
<protein>
    <submittedName>
        <fullName evidence="3">Acyltransferase</fullName>
    </submittedName>
</protein>
<accession>A0A7H0LKP0</accession>
<dbReference type="InterPro" id="IPR002656">
    <property type="entry name" value="Acyl_transf_3_dom"/>
</dbReference>